<dbReference type="EMBL" id="JAYMCU010000407">
    <property type="protein sequence ID" value="MEC3939842.1"/>
    <property type="molecule type" value="Genomic_DNA"/>
</dbReference>
<name>A0ABU6IE20_9ENTR</name>
<proteinExistence type="predicted"/>
<accession>A0ABU6IE20</accession>
<evidence type="ECO:0000313" key="2">
    <source>
        <dbReference type="Proteomes" id="UP001357437"/>
    </source>
</evidence>
<reference evidence="1 2" key="1">
    <citation type="submission" date="2024-01" db="EMBL/GenBank/DDBJ databases">
        <title>Comparative Genomics of Leclercia adecarboxylata Strains Isolated from Several Sources.</title>
        <authorList>
            <person name="Yescas-Zazueta V."/>
            <person name="Balbuena-Alonso M.G."/>
            <person name="Valencia D."/>
            <person name="Mendez-Pfeiffer P.A."/>
            <person name="Ballesteros-Monrreal M.G."/>
            <person name="Rocha-Gracia R.D.C."/>
            <person name="Barrios-Villa E."/>
        </authorList>
    </citation>
    <scope>NUCLEOTIDE SEQUENCE [LARGE SCALE GENOMIC DNA]</scope>
    <source>
        <strain evidence="1 2">33MEM</strain>
    </source>
</reference>
<gene>
    <name evidence="1" type="ORF">VOF76_27490</name>
</gene>
<dbReference type="Proteomes" id="UP001357437">
    <property type="component" value="Unassembled WGS sequence"/>
</dbReference>
<organism evidence="1 2">
    <name type="scientific">Leclercia adecarboxylata</name>
    <dbReference type="NCBI Taxonomy" id="83655"/>
    <lineage>
        <taxon>Bacteria</taxon>
        <taxon>Pseudomonadati</taxon>
        <taxon>Pseudomonadota</taxon>
        <taxon>Gammaproteobacteria</taxon>
        <taxon>Enterobacterales</taxon>
        <taxon>Enterobacteriaceae</taxon>
        <taxon>Leclercia</taxon>
    </lineage>
</organism>
<comment type="caution">
    <text evidence="1">The sequence shown here is derived from an EMBL/GenBank/DDBJ whole genome shotgun (WGS) entry which is preliminary data.</text>
</comment>
<protein>
    <submittedName>
        <fullName evidence="1">Uncharacterized protein</fullName>
    </submittedName>
</protein>
<feature type="non-terminal residue" evidence="1">
    <location>
        <position position="1"/>
    </location>
</feature>
<keyword evidence="2" id="KW-1185">Reference proteome</keyword>
<evidence type="ECO:0000313" key="1">
    <source>
        <dbReference type="EMBL" id="MEC3939842.1"/>
    </source>
</evidence>
<sequence>NKGGSVIPCTANMLEVGTLVTFQNSTKIHRIIANTGTSITIFPALRQNVQAGEVIRYQGITGAFIIDVDCDLNLQSTNIISLQVKATEAL</sequence>